<feature type="domain" description="DhaL" evidence="3">
    <location>
        <begin position="6"/>
        <end position="207"/>
    </location>
</feature>
<dbReference type="InterPro" id="IPR036117">
    <property type="entry name" value="DhaL_dom_sf"/>
</dbReference>
<evidence type="ECO:0000313" key="5">
    <source>
        <dbReference type="Proteomes" id="UP000320216"/>
    </source>
</evidence>
<dbReference type="RefSeq" id="WP_146317883.1">
    <property type="nucleotide sequence ID" value="NZ_CP042305.1"/>
</dbReference>
<protein>
    <submittedName>
        <fullName evidence="4">Dihydroxyacetone kinase subunit L</fullName>
    </submittedName>
</protein>
<keyword evidence="5" id="KW-1185">Reference proteome</keyword>
<dbReference type="FunFam" id="1.25.40.340:FF:000002">
    <property type="entry name" value="Dihydroxyacetone kinase, L subunit"/>
    <property type="match status" value="1"/>
</dbReference>
<dbReference type="InterPro" id="IPR004007">
    <property type="entry name" value="DhaL_dom"/>
</dbReference>
<accession>A0A5B8M0Z5</accession>
<dbReference type="GO" id="GO:0004371">
    <property type="term" value="F:glycerone kinase activity"/>
    <property type="evidence" value="ECO:0007669"/>
    <property type="project" value="InterPro"/>
</dbReference>
<keyword evidence="2 4" id="KW-0418">Kinase</keyword>
<dbReference type="PANTHER" id="PTHR28629:SF4">
    <property type="entry name" value="TRIOKINASE_FMN CYCLASE"/>
    <property type="match status" value="1"/>
</dbReference>
<reference evidence="4 5" key="1">
    <citation type="submission" date="2019-07" db="EMBL/GenBank/DDBJ databases">
        <title>Full genome sequence of Humibacter sp. WJ7-1.</title>
        <authorList>
            <person name="Im W.-T."/>
        </authorList>
    </citation>
    <scope>NUCLEOTIDE SEQUENCE [LARGE SCALE GENOMIC DNA]</scope>
    <source>
        <strain evidence="4 5">WJ7-1</strain>
    </source>
</reference>
<dbReference type="GO" id="GO:0019563">
    <property type="term" value="P:glycerol catabolic process"/>
    <property type="evidence" value="ECO:0007669"/>
    <property type="project" value="TreeGrafter"/>
</dbReference>
<dbReference type="Proteomes" id="UP000320216">
    <property type="component" value="Chromosome"/>
</dbReference>
<dbReference type="EMBL" id="CP042305">
    <property type="protein sequence ID" value="QDZ13701.1"/>
    <property type="molecule type" value="Genomic_DNA"/>
</dbReference>
<dbReference type="PROSITE" id="PS51480">
    <property type="entry name" value="DHAL"/>
    <property type="match status" value="1"/>
</dbReference>
<dbReference type="AlphaFoldDB" id="A0A5B8M0Z5"/>
<sequence>MTLDTAWAIAWVRTAADRIAEQASELGELDRAIGDGDHGENMNRGFAAARDALEELPANARPSDVLRATAMRLISSVGGAAGPLYGTAFLRASEAVADRVTLDAKDVVAMLDAALGGIEERGHATPGDKTMVDAWTAAVSAARAAASSGDDPVAVLSAAARGAEEGATATDPLLPHKGRASYLGERAVGHRDPGAASAAIVLRAAADAAA</sequence>
<dbReference type="InterPro" id="IPR012737">
    <property type="entry name" value="DhaK_L_YcgS"/>
</dbReference>
<dbReference type="Gene3D" id="1.25.40.340">
    <property type="match status" value="1"/>
</dbReference>
<dbReference type="SUPFAM" id="SSF101473">
    <property type="entry name" value="DhaL-like"/>
    <property type="match status" value="1"/>
</dbReference>
<dbReference type="NCBIfam" id="TIGR02365">
    <property type="entry name" value="dha_L_ycgS"/>
    <property type="match status" value="1"/>
</dbReference>
<organism evidence="4 5">
    <name type="scientific">Humibacter ginsenosidimutans</name>
    <dbReference type="NCBI Taxonomy" id="2599293"/>
    <lineage>
        <taxon>Bacteria</taxon>
        <taxon>Bacillati</taxon>
        <taxon>Actinomycetota</taxon>
        <taxon>Actinomycetes</taxon>
        <taxon>Micrococcales</taxon>
        <taxon>Microbacteriaceae</taxon>
        <taxon>Humibacter</taxon>
    </lineage>
</organism>
<keyword evidence="1" id="KW-0808">Transferase</keyword>
<evidence type="ECO:0000259" key="3">
    <source>
        <dbReference type="PROSITE" id="PS51480"/>
    </source>
</evidence>
<evidence type="ECO:0000256" key="1">
    <source>
        <dbReference type="ARBA" id="ARBA00022679"/>
    </source>
</evidence>
<name>A0A5B8M0Z5_9MICO</name>
<proteinExistence type="predicted"/>
<dbReference type="PANTHER" id="PTHR28629">
    <property type="entry name" value="TRIOKINASE/FMN CYCLASE"/>
    <property type="match status" value="1"/>
</dbReference>
<dbReference type="OrthoDB" id="9800291at2"/>
<dbReference type="SMART" id="SM01120">
    <property type="entry name" value="Dak2"/>
    <property type="match status" value="1"/>
</dbReference>
<dbReference type="KEGG" id="huw:FPZ11_01835"/>
<dbReference type="Pfam" id="PF02734">
    <property type="entry name" value="Dak2"/>
    <property type="match status" value="1"/>
</dbReference>
<evidence type="ECO:0000256" key="2">
    <source>
        <dbReference type="ARBA" id="ARBA00022777"/>
    </source>
</evidence>
<evidence type="ECO:0000313" key="4">
    <source>
        <dbReference type="EMBL" id="QDZ13701.1"/>
    </source>
</evidence>
<gene>
    <name evidence="4" type="primary">dhaL</name>
    <name evidence="4" type="ORF">FPZ11_01835</name>
</gene>
<dbReference type="InterPro" id="IPR050861">
    <property type="entry name" value="Dihydroxyacetone_Kinase"/>
</dbReference>
<dbReference type="GO" id="GO:0005829">
    <property type="term" value="C:cytosol"/>
    <property type="evidence" value="ECO:0007669"/>
    <property type="project" value="TreeGrafter"/>
</dbReference>